<evidence type="ECO:0000313" key="1">
    <source>
        <dbReference type="EMBL" id="QHT75092.1"/>
    </source>
</evidence>
<protein>
    <submittedName>
        <fullName evidence="1">Uncharacterized protein</fullName>
    </submittedName>
</protein>
<accession>A0A6C0H3F6</accession>
<name>A0A6C0H3F6_9ZZZZ</name>
<proteinExistence type="predicted"/>
<dbReference type="EMBL" id="MN739863">
    <property type="protein sequence ID" value="QHT75092.1"/>
    <property type="molecule type" value="Genomic_DNA"/>
</dbReference>
<reference evidence="1" key="1">
    <citation type="journal article" date="2020" name="Nature">
        <title>Giant virus diversity and host interactions through global metagenomics.</title>
        <authorList>
            <person name="Schulz F."/>
            <person name="Roux S."/>
            <person name="Paez-Espino D."/>
            <person name="Jungbluth S."/>
            <person name="Walsh D.A."/>
            <person name="Denef V.J."/>
            <person name="McMahon K.D."/>
            <person name="Konstantinidis K.T."/>
            <person name="Eloe-Fadrosh E.A."/>
            <person name="Kyrpides N.C."/>
            <person name="Woyke T."/>
        </authorList>
    </citation>
    <scope>NUCLEOTIDE SEQUENCE</scope>
    <source>
        <strain evidence="1">GVMAG-M-3300023179-63</strain>
    </source>
</reference>
<organism evidence="1">
    <name type="scientific">viral metagenome</name>
    <dbReference type="NCBI Taxonomy" id="1070528"/>
    <lineage>
        <taxon>unclassified sequences</taxon>
        <taxon>metagenomes</taxon>
        <taxon>organismal metagenomes</taxon>
    </lineage>
</organism>
<dbReference type="AlphaFoldDB" id="A0A6C0H3F6"/>
<sequence length="144" mass="17165">MKRIKSAPANIAEMVNRKKSTLEKKPEKTILFISQKKQIMPITKNQHHLVPLKNQKIIERTFNTIMIDYINNKEITNTNDEEAVLLSILYYYFCEKVFTKNNLREFVLFIAQLCIKYIFTHSLHELYINKDIILNKLLLLEHIK</sequence>